<dbReference type="GO" id="GO:0000978">
    <property type="term" value="F:RNA polymerase II cis-regulatory region sequence-specific DNA binding"/>
    <property type="evidence" value="ECO:0007669"/>
    <property type="project" value="TreeGrafter"/>
</dbReference>
<dbReference type="AlphaFoldDB" id="A0A0P1B9G7"/>
<dbReference type="InterPro" id="IPR001005">
    <property type="entry name" value="SANT/Myb"/>
</dbReference>
<dbReference type="SUPFAM" id="SSF46689">
    <property type="entry name" value="Homeodomain-like"/>
    <property type="match status" value="1"/>
</dbReference>
<keyword evidence="8" id="KW-1185">Reference proteome</keyword>
<dbReference type="Pfam" id="PF13921">
    <property type="entry name" value="Myb_DNA-bind_6"/>
    <property type="match status" value="1"/>
</dbReference>
<dbReference type="OrthoDB" id="2143914at2759"/>
<dbReference type="PROSITE" id="PS50090">
    <property type="entry name" value="MYB_LIKE"/>
    <property type="match status" value="1"/>
</dbReference>
<dbReference type="EMBL" id="CCYA01000147">
    <property type="protein sequence ID" value="CEH12270.1"/>
    <property type="molecule type" value="Genomic_DNA"/>
</dbReference>
<feature type="region of interest" description="Disordered" evidence="5">
    <location>
        <begin position="503"/>
        <end position="539"/>
    </location>
</feature>
<dbReference type="InterPro" id="IPR051575">
    <property type="entry name" value="Myb-like_DNA-bd"/>
</dbReference>
<dbReference type="GO" id="GO:0042796">
    <property type="term" value="P:snRNA transcription by RNA polymerase III"/>
    <property type="evidence" value="ECO:0007669"/>
    <property type="project" value="TreeGrafter"/>
</dbReference>
<evidence type="ECO:0000256" key="3">
    <source>
        <dbReference type="ARBA" id="ARBA00023163"/>
    </source>
</evidence>
<dbReference type="GO" id="GO:0042795">
    <property type="term" value="P:snRNA transcription by RNA polymerase II"/>
    <property type="evidence" value="ECO:0007669"/>
    <property type="project" value="TreeGrafter"/>
</dbReference>
<dbReference type="Gene3D" id="1.10.10.60">
    <property type="entry name" value="Homeodomain-like"/>
    <property type="match status" value="2"/>
</dbReference>
<keyword evidence="4" id="KW-0539">Nucleus</keyword>
<feature type="compositionally biased region" description="Polar residues" evidence="5">
    <location>
        <begin position="38"/>
        <end position="53"/>
    </location>
</feature>
<dbReference type="SMART" id="SM00717">
    <property type="entry name" value="SANT"/>
    <property type="match status" value="4"/>
</dbReference>
<feature type="region of interest" description="Disordered" evidence="5">
    <location>
        <begin position="1"/>
        <end position="58"/>
    </location>
</feature>
<dbReference type="InterPro" id="IPR009057">
    <property type="entry name" value="Homeodomain-like_sf"/>
</dbReference>
<accession>A0A0P1B9G7</accession>
<keyword evidence="3" id="KW-0804">Transcription</keyword>
<evidence type="ECO:0000256" key="5">
    <source>
        <dbReference type="SAM" id="MobiDB-lite"/>
    </source>
</evidence>
<protein>
    <submittedName>
        <fullName evidence="7">Transcription factor, Myb superfamily</fullName>
    </submittedName>
</protein>
<dbReference type="GO" id="GO:0019185">
    <property type="term" value="C:snRNA-activating protein complex"/>
    <property type="evidence" value="ECO:0007669"/>
    <property type="project" value="TreeGrafter"/>
</dbReference>
<dbReference type="STRING" id="401625.A0A0P1B9G7"/>
<evidence type="ECO:0000256" key="1">
    <source>
        <dbReference type="ARBA" id="ARBA00023015"/>
    </source>
</evidence>
<sequence>MSRWIGPSRRRDANVAPWSDRPTPAQSDASTFEAYITGASSSAPSQDATSTSEAGKVPNLSPAALQELNMLRRAGHVYQEALRRNKDVQDLLNRALVASDLDIKELQDLETSLDFATYLAEEGTKKRIVEQSNPPLLPLFDELDAEIPVLRKDCQDQMDLRDFVLSNPWSEAESLRLKEVTLKECQRATSRVLLSRYRDRVWSQVSSKSAPDVIQVSLPAWARTHKTLLNTGRSGLREDVETDEEEEDGFDWEHVSNQMGLAKTPEECRTRWIMNDRPGISSDPWKDEEVKRLIGIVQRLQGAEEDWDWEQVAKELGTNRIGSECLMTYACNDANPANESLDYTKEEDLRILQQAQIWSESSSSLVAERSCPHRLPVNLSLHYAHKLRAATQETSPVRWEDGRRHEIVLQCVKVQIEAYNSRAKGSNDLLGLSLPAAAVENLTGNRAIRQRIRNHYAALAEKLNWHEVARQVDGMSWKRCKRHWIAHFVEVGITQMCEDVEAEGGVNRPQREAKRKREEWQDDASTPGMEGRPEVDASVPVLQTERPWAPHEDAMIHKYRPGKRSNAAIAKMLRTGRSGAEVAARWEVLKARARDASARQLESAPSDQTS</sequence>
<feature type="domain" description="Myb-like" evidence="6">
    <location>
        <begin position="277"/>
        <end position="325"/>
    </location>
</feature>
<dbReference type="Proteomes" id="UP000054845">
    <property type="component" value="Unassembled WGS sequence"/>
</dbReference>
<feature type="compositionally biased region" description="Basic and acidic residues" evidence="5">
    <location>
        <begin position="509"/>
        <end position="519"/>
    </location>
</feature>
<dbReference type="PANTHER" id="PTHR46621:SF1">
    <property type="entry name" value="SNRNA-ACTIVATING PROTEIN COMPLEX SUBUNIT 4"/>
    <property type="match status" value="1"/>
</dbReference>
<evidence type="ECO:0000256" key="2">
    <source>
        <dbReference type="ARBA" id="ARBA00023125"/>
    </source>
</evidence>
<keyword evidence="1" id="KW-0805">Transcription regulation</keyword>
<evidence type="ECO:0000259" key="6">
    <source>
        <dbReference type="PROSITE" id="PS50090"/>
    </source>
</evidence>
<evidence type="ECO:0000313" key="8">
    <source>
        <dbReference type="Proteomes" id="UP000054845"/>
    </source>
</evidence>
<evidence type="ECO:0000256" key="4">
    <source>
        <dbReference type="ARBA" id="ARBA00023242"/>
    </source>
</evidence>
<organism evidence="7 8">
    <name type="scientific">Ceraceosorus bombacis</name>
    <dbReference type="NCBI Taxonomy" id="401625"/>
    <lineage>
        <taxon>Eukaryota</taxon>
        <taxon>Fungi</taxon>
        <taxon>Dikarya</taxon>
        <taxon>Basidiomycota</taxon>
        <taxon>Ustilaginomycotina</taxon>
        <taxon>Exobasidiomycetes</taxon>
        <taxon>Ceraceosorales</taxon>
        <taxon>Ceraceosoraceae</taxon>
        <taxon>Ceraceosorus</taxon>
    </lineage>
</organism>
<dbReference type="PANTHER" id="PTHR46621">
    <property type="entry name" value="SNRNA-ACTIVATING PROTEIN COMPLEX SUBUNIT 4"/>
    <property type="match status" value="1"/>
</dbReference>
<evidence type="ECO:0000313" key="7">
    <source>
        <dbReference type="EMBL" id="CEH12270.1"/>
    </source>
</evidence>
<reference evidence="7 8" key="1">
    <citation type="submission" date="2014-09" db="EMBL/GenBank/DDBJ databases">
        <authorList>
            <person name="Magalhaes I.L.F."/>
            <person name="Oliveira U."/>
            <person name="Santos F.R."/>
            <person name="Vidigal T.H.D.A."/>
            <person name="Brescovit A.D."/>
            <person name="Santos A.J."/>
        </authorList>
    </citation>
    <scope>NUCLEOTIDE SEQUENCE [LARGE SCALE GENOMIC DNA]</scope>
</reference>
<dbReference type="GO" id="GO:0001006">
    <property type="term" value="F:RNA polymerase III type 3 promoter sequence-specific DNA binding"/>
    <property type="evidence" value="ECO:0007669"/>
    <property type="project" value="TreeGrafter"/>
</dbReference>
<name>A0A0P1B9G7_9BASI</name>
<keyword evidence="2" id="KW-0238">DNA-binding</keyword>
<proteinExistence type="predicted"/>